<evidence type="ECO:0000259" key="1">
    <source>
        <dbReference type="Pfam" id="PF08845"/>
    </source>
</evidence>
<keyword evidence="3" id="KW-1185">Reference proteome</keyword>
<dbReference type="RefSeq" id="WP_157302657.1">
    <property type="nucleotide sequence ID" value="NZ_BAAAZB010000001.1"/>
</dbReference>
<gene>
    <name evidence="2" type="ORF">GO495_24825</name>
</gene>
<dbReference type="GO" id="GO:0003723">
    <property type="term" value="F:RNA binding"/>
    <property type="evidence" value="ECO:0007669"/>
    <property type="project" value="InterPro"/>
</dbReference>
<dbReference type="InterPro" id="IPR014944">
    <property type="entry name" value="Toxin_SymE-like"/>
</dbReference>
<reference evidence="2 3" key="1">
    <citation type="submission" date="2019-12" db="EMBL/GenBank/DDBJ databases">
        <title>The draft genomic sequence of strain Chitinophaga oryziterrae JCM 16595.</title>
        <authorList>
            <person name="Zhang X."/>
        </authorList>
    </citation>
    <scope>NUCLEOTIDE SEQUENCE [LARGE SCALE GENOMIC DNA]</scope>
    <source>
        <strain evidence="2 3">JCM 16595</strain>
    </source>
</reference>
<dbReference type="GO" id="GO:0016788">
    <property type="term" value="F:hydrolase activity, acting on ester bonds"/>
    <property type="evidence" value="ECO:0007669"/>
    <property type="project" value="InterPro"/>
</dbReference>
<dbReference type="OrthoDB" id="675523at2"/>
<dbReference type="GO" id="GO:0005737">
    <property type="term" value="C:cytoplasm"/>
    <property type="evidence" value="ECO:0007669"/>
    <property type="project" value="InterPro"/>
</dbReference>
<evidence type="ECO:0000313" key="3">
    <source>
        <dbReference type="Proteomes" id="UP000468388"/>
    </source>
</evidence>
<sequence length="70" mass="7960">MAKQTRLVKLHGKYQLVRNHWNHGRDVPWLNVSGLWLEQAGFKVGDQLEITVGSKTLKIKKKAVHGDKGD</sequence>
<proteinExistence type="predicted"/>
<dbReference type="GO" id="GO:0016070">
    <property type="term" value="P:RNA metabolic process"/>
    <property type="evidence" value="ECO:0007669"/>
    <property type="project" value="InterPro"/>
</dbReference>
<accession>A0A6N8JI73</accession>
<comment type="caution">
    <text evidence="2">The sequence shown here is derived from an EMBL/GenBank/DDBJ whole genome shotgun (WGS) entry which is preliminary data.</text>
</comment>
<dbReference type="Proteomes" id="UP000468388">
    <property type="component" value="Unassembled WGS sequence"/>
</dbReference>
<organism evidence="2 3">
    <name type="scientific">Chitinophaga oryziterrae</name>
    <dbReference type="NCBI Taxonomy" id="1031224"/>
    <lineage>
        <taxon>Bacteria</taxon>
        <taxon>Pseudomonadati</taxon>
        <taxon>Bacteroidota</taxon>
        <taxon>Chitinophagia</taxon>
        <taxon>Chitinophagales</taxon>
        <taxon>Chitinophagaceae</taxon>
        <taxon>Chitinophaga</taxon>
    </lineage>
</organism>
<dbReference type="AlphaFoldDB" id="A0A6N8JI73"/>
<dbReference type="Pfam" id="PF08845">
    <property type="entry name" value="SymE_toxin"/>
    <property type="match status" value="1"/>
</dbReference>
<name>A0A6N8JI73_9BACT</name>
<protein>
    <submittedName>
        <fullName evidence="2">Type I addiction module toxin, SymE family</fullName>
    </submittedName>
</protein>
<feature type="domain" description="Toxin SymE-like" evidence="1">
    <location>
        <begin position="20"/>
        <end position="57"/>
    </location>
</feature>
<evidence type="ECO:0000313" key="2">
    <source>
        <dbReference type="EMBL" id="MVT43842.1"/>
    </source>
</evidence>
<dbReference type="EMBL" id="WRXO01000009">
    <property type="protein sequence ID" value="MVT43842.1"/>
    <property type="molecule type" value="Genomic_DNA"/>
</dbReference>